<accession>A0A9W5WWG0</accession>
<feature type="compositionally biased region" description="Basic and acidic residues" evidence="1">
    <location>
        <begin position="260"/>
        <end position="272"/>
    </location>
</feature>
<evidence type="ECO:0000313" key="2">
    <source>
        <dbReference type="EMBL" id="GFE55377.1"/>
    </source>
</evidence>
<feature type="region of interest" description="Disordered" evidence="1">
    <location>
        <begin position="236"/>
        <end position="280"/>
    </location>
</feature>
<dbReference type="EMBL" id="BLIY01000020">
    <property type="protein sequence ID" value="GFE55377.1"/>
    <property type="molecule type" value="Genomic_DNA"/>
</dbReference>
<organism evidence="2 3">
    <name type="scientific">Babesia ovis</name>
    <dbReference type="NCBI Taxonomy" id="5869"/>
    <lineage>
        <taxon>Eukaryota</taxon>
        <taxon>Sar</taxon>
        <taxon>Alveolata</taxon>
        <taxon>Apicomplexa</taxon>
        <taxon>Aconoidasida</taxon>
        <taxon>Piroplasmida</taxon>
        <taxon>Babesiidae</taxon>
        <taxon>Babesia</taxon>
    </lineage>
</organism>
<feature type="region of interest" description="Disordered" evidence="1">
    <location>
        <begin position="57"/>
        <end position="102"/>
    </location>
</feature>
<evidence type="ECO:0000313" key="3">
    <source>
        <dbReference type="Proteomes" id="UP001057455"/>
    </source>
</evidence>
<name>A0A9W5WWG0_BABOV</name>
<keyword evidence="3" id="KW-1185">Reference proteome</keyword>
<sequence length="280" mass="31373">MLGCSVSSYTQLYYLSKSQRNNGFRKLGKWIIGFVIIAGTVVNGVLCTENGNSLVEANDAKEPSATVPSTTTATPTDAEPTTSNPEAPLGTGDDAKPETADSVISGRKIYTDEDIEELIDHNVELKWYEKMFGGEVIIEDALNQRRKDMRRRIDYFDKVLGNIPADLAQRVAKYPTLDHLPEDLRDEVDWQVSNKRFHGILDRLPTDLAKKVAKYHIYHVIPLSIETEVKEYFRSVKSSDKSDYKPQDGSKAGSEVTEDSETKAKLRGEHEQSSQSDQIN</sequence>
<feature type="compositionally biased region" description="Basic and acidic residues" evidence="1">
    <location>
        <begin position="236"/>
        <end position="248"/>
    </location>
</feature>
<protein>
    <submittedName>
        <fullName evidence="2">Spherical body protein 2 truncated copy 12, putative</fullName>
    </submittedName>
</protein>
<proteinExistence type="predicted"/>
<evidence type="ECO:0000256" key="1">
    <source>
        <dbReference type="SAM" id="MobiDB-lite"/>
    </source>
</evidence>
<dbReference type="OrthoDB" id="10642724at2759"/>
<gene>
    <name evidence="2" type="ORF">BaOVIS_027810</name>
</gene>
<comment type="caution">
    <text evidence="2">The sequence shown here is derived from an EMBL/GenBank/DDBJ whole genome shotgun (WGS) entry which is preliminary data.</text>
</comment>
<dbReference type="AlphaFoldDB" id="A0A9W5WWG0"/>
<feature type="compositionally biased region" description="Low complexity" evidence="1">
    <location>
        <begin position="63"/>
        <end position="83"/>
    </location>
</feature>
<dbReference type="Proteomes" id="UP001057455">
    <property type="component" value="Unassembled WGS sequence"/>
</dbReference>
<reference evidence="2" key="1">
    <citation type="submission" date="2019-12" db="EMBL/GenBank/DDBJ databases">
        <title>Genome sequence of Babesia ovis.</title>
        <authorList>
            <person name="Yamagishi J."/>
            <person name="Sevinc F."/>
            <person name="Xuan X."/>
        </authorList>
    </citation>
    <scope>NUCLEOTIDE SEQUENCE</scope>
    <source>
        <strain evidence="2">Selcuk</strain>
    </source>
</reference>